<accession>A0A067C812</accession>
<dbReference type="VEuPathDB" id="FungiDB:SPRG_11804"/>
<dbReference type="GeneID" id="24133818"/>
<organism evidence="1 2">
    <name type="scientific">Saprolegnia parasitica (strain CBS 223.65)</name>
    <dbReference type="NCBI Taxonomy" id="695850"/>
    <lineage>
        <taxon>Eukaryota</taxon>
        <taxon>Sar</taxon>
        <taxon>Stramenopiles</taxon>
        <taxon>Oomycota</taxon>
        <taxon>Saprolegniomycetes</taxon>
        <taxon>Saprolegniales</taxon>
        <taxon>Saprolegniaceae</taxon>
        <taxon>Saprolegnia</taxon>
    </lineage>
</organism>
<gene>
    <name evidence="1" type="ORF">SPRG_11804</name>
</gene>
<protein>
    <submittedName>
        <fullName evidence="1">Uncharacterized protein</fullName>
    </submittedName>
</protein>
<dbReference type="KEGG" id="spar:SPRG_11804"/>
<dbReference type="RefSeq" id="XP_012206249.1">
    <property type="nucleotide sequence ID" value="XM_012350859.1"/>
</dbReference>
<evidence type="ECO:0000313" key="1">
    <source>
        <dbReference type="EMBL" id="KDO22957.1"/>
    </source>
</evidence>
<dbReference type="Proteomes" id="UP000030745">
    <property type="component" value="Unassembled WGS sequence"/>
</dbReference>
<proteinExistence type="predicted"/>
<keyword evidence="2" id="KW-1185">Reference proteome</keyword>
<name>A0A067C812_SAPPC</name>
<evidence type="ECO:0000313" key="2">
    <source>
        <dbReference type="Proteomes" id="UP000030745"/>
    </source>
</evidence>
<reference evidence="1 2" key="1">
    <citation type="journal article" date="2013" name="PLoS Genet.">
        <title>Distinctive expansion of potential virulence genes in the genome of the oomycete fish pathogen Saprolegnia parasitica.</title>
        <authorList>
            <person name="Jiang R.H."/>
            <person name="de Bruijn I."/>
            <person name="Haas B.J."/>
            <person name="Belmonte R."/>
            <person name="Lobach L."/>
            <person name="Christie J."/>
            <person name="van den Ackerveken G."/>
            <person name="Bottin A."/>
            <person name="Bulone V."/>
            <person name="Diaz-Moreno S.M."/>
            <person name="Dumas B."/>
            <person name="Fan L."/>
            <person name="Gaulin E."/>
            <person name="Govers F."/>
            <person name="Grenville-Briggs L.J."/>
            <person name="Horner N.R."/>
            <person name="Levin J.Z."/>
            <person name="Mammella M."/>
            <person name="Meijer H.J."/>
            <person name="Morris P."/>
            <person name="Nusbaum C."/>
            <person name="Oome S."/>
            <person name="Phillips A.J."/>
            <person name="van Rooyen D."/>
            <person name="Rzeszutek E."/>
            <person name="Saraiva M."/>
            <person name="Secombes C.J."/>
            <person name="Seidl M.F."/>
            <person name="Snel B."/>
            <person name="Stassen J.H."/>
            <person name="Sykes S."/>
            <person name="Tripathy S."/>
            <person name="van den Berg H."/>
            <person name="Vega-Arreguin J.C."/>
            <person name="Wawra S."/>
            <person name="Young S.K."/>
            <person name="Zeng Q."/>
            <person name="Dieguez-Uribeondo J."/>
            <person name="Russ C."/>
            <person name="Tyler B.M."/>
            <person name="van West P."/>
        </authorList>
    </citation>
    <scope>NUCLEOTIDE SEQUENCE [LARGE SCALE GENOMIC DNA]</scope>
    <source>
        <strain evidence="1 2">CBS 223.65</strain>
    </source>
</reference>
<dbReference type="EMBL" id="KK583259">
    <property type="protein sequence ID" value="KDO22957.1"/>
    <property type="molecule type" value="Genomic_DNA"/>
</dbReference>
<sequence>MPTTRASDEKRNDLEILEQRHCSCEAACVVTGPSRSWRARLVVGERGLAFAGCFVPRSMARKSWCALCPRKAHLDHLQLERPSTIQSTEIASARPAPYKAHHRLPVRGRVRVTSASCLLVDCHAAAGVRPTR</sequence>
<dbReference type="AlphaFoldDB" id="A0A067C812"/>